<keyword evidence="3" id="KW-0804">Transcription</keyword>
<gene>
    <name evidence="6" type="ORF">ACRB68_51300</name>
</gene>
<keyword evidence="7" id="KW-1185">Reference proteome</keyword>
<dbReference type="InterPro" id="IPR036390">
    <property type="entry name" value="WH_DNA-bd_sf"/>
</dbReference>
<dbReference type="Proteomes" id="UP000487268">
    <property type="component" value="Unassembled WGS sequence"/>
</dbReference>
<dbReference type="SUPFAM" id="SSF46785">
    <property type="entry name" value="Winged helix' DNA-binding domain"/>
    <property type="match status" value="1"/>
</dbReference>
<accession>A0A7K0C0N8</accession>
<dbReference type="CDD" id="cd07377">
    <property type="entry name" value="WHTH_GntR"/>
    <property type="match status" value="1"/>
</dbReference>
<dbReference type="Gene3D" id="3.40.1410.10">
    <property type="entry name" value="Chorismate lyase-like"/>
    <property type="match status" value="1"/>
</dbReference>
<dbReference type="InterPro" id="IPR050679">
    <property type="entry name" value="Bact_HTH_transcr_reg"/>
</dbReference>
<feature type="region of interest" description="Disordered" evidence="4">
    <location>
        <begin position="18"/>
        <end position="52"/>
    </location>
</feature>
<protein>
    <recommendedName>
        <fullName evidence="5">HTH gntR-type domain-containing protein</fullName>
    </recommendedName>
</protein>
<dbReference type="SMART" id="SM00345">
    <property type="entry name" value="HTH_GNTR"/>
    <property type="match status" value="1"/>
</dbReference>
<evidence type="ECO:0000313" key="6">
    <source>
        <dbReference type="EMBL" id="MQY07033.1"/>
    </source>
</evidence>
<keyword evidence="1" id="KW-0805">Transcription regulation</keyword>
<dbReference type="AlphaFoldDB" id="A0A7K0C0N8"/>
<dbReference type="Pfam" id="PF00392">
    <property type="entry name" value="GntR"/>
    <property type="match status" value="1"/>
</dbReference>
<sequence>MPEQPAWRRIADDLHRRIKEGEFDSGSVPGPARADPRPKLPTEPALQNQYNASRNTVRDAIKWLSDQRIVQAEPGRGTFVLLRGDPFHVTLSGHGGEGDDFQVEAQLQGRVPQDSEPRVEIQKASAQLARQLGVEEGGRLVLRHQQRLIDGEPWSLQTSYYPWRFVEEGADGLLLAADIEIGVVRYLAETIGRRQAGYRDSITCRPPDEHERAFFRLPERGAVAVFDTCRTAYDQHGEPCRLTVTVWPADRNRLHYNIGDVPRQAIAGEPPGRAGDG</sequence>
<dbReference type="InterPro" id="IPR028978">
    <property type="entry name" value="Chorismate_lyase_/UTRA_dom_sf"/>
</dbReference>
<dbReference type="PROSITE" id="PS50949">
    <property type="entry name" value="HTH_GNTR"/>
    <property type="match status" value="1"/>
</dbReference>
<dbReference type="SUPFAM" id="SSF64288">
    <property type="entry name" value="Chorismate lyase-like"/>
    <property type="match status" value="1"/>
</dbReference>
<dbReference type="RefSeq" id="WP_153536623.1">
    <property type="nucleotide sequence ID" value="NZ_WEGH01000003.1"/>
</dbReference>
<name>A0A7K0C0N8_9ACTN</name>
<dbReference type="EMBL" id="WEGH01000003">
    <property type="protein sequence ID" value="MQY07033.1"/>
    <property type="molecule type" value="Genomic_DNA"/>
</dbReference>
<evidence type="ECO:0000256" key="1">
    <source>
        <dbReference type="ARBA" id="ARBA00023015"/>
    </source>
</evidence>
<evidence type="ECO:0000313" key="7">
    <source>
        <dbReference type="Proteomes" id="UP000487268"/>
    </source>
</evidence>
<evidence type="ECO:0000259" key="5">
    <source>
        <dbReference type="PROSITE" id="PS50949"/>
    </source>
</evidence>
<organism evidence="6 7">
    <name type="scientific">Actinomadura macrotermitis</name>
    <dbReference type="NCBI Taxonomy" id="2585200"/>
    <lineage>
        <taxon>Bacteria</taxon>
        <taxon>Bacillati</taxon>
        <taxon>Actinomycetota</taxon>
        <taxon>Actinomycetes</taxon>
        <taxon>Streptosporangiales</taxon>
        <taxon>Thermomonosporaceae</taxon>
        <taxon>Actinomadura</taxon>
    </lineage>
</organism>
<dbReference type="Pfam" id="PF07702">
    <property type="entry name" value="UTRA"/>
    <property type="match status" value="1"/>
</dbReference>
<dbReference type="OrthoDB" id="3214900at2"/>
<evidence type="ECO:0000256" key="4">
    <source>
        <dbReference type="SAM" id="MobiDB-lite"/>
    </source>
</evidence>
<dbReference type="GO" id="GO:0045892">
    <property type="term" value="P:negative regulation of DNA-templated transcription"/>
    <property type="evidence" value="ECO:0007669"/>
    <property type="project" value="TreeGrafter"/>
</dbReference>
<dbReference type="PANTHER" id="PTHR44846">
    <property type="entry name" value="MANNOSYL-D-GLYCERATE TRANSPORT/METABOLISM SYSTEM REPRESSOR MNGR-RELATED"/>
    <property type="match status" value="1"/>
</dbReference>
<feature type="domain" description="HTH gntR-type" evidence="5">
    <location>
        <begin position="4"/>
        <end position="83"/>
    </location>
</feature>
<dbReference type="GO" id="GO:0003677">
    <property type="term" value="F:DNA binding"/>
    <property type="evidence" value="ECO:0007669"/>
    <property type="project" value="UniProtKB-KW"/>
</dbReference>
<dbReference type="GO" id="GO:0003700">
    <property type="term" value="F:DNA-binding transcription factor activity"/>
    <property type="evidence" value="ECO:0007669"/>
    <property type="project" value="InterPro"/>
</dbReference>
<reference evidence="6 7" key="1">
    <citation type="submission" date="2019-10" db="EMBL/GenBank/DDBJ databases">
        <title>Actinomadura rubteroloni sp. nov. and Actinomadura macrotermitis sp. nov., isolated from the gut of fungus growing-termite Macrotermes natalensis.</title>
        <authorList>
            <person name="Benndorf R."/>
            <person name="Martin K."/>
            <person name="Kuefner M."/>
            <person name="De Beer W."/>
            <person name="Kaster A.-K."/>
            <person name="Vollmers J."/>
            <person name="Poulsen M."/>
            <person name="Beemelmanns C."/>
        </authorList>
    </citation>
    <scope>NUCLEOTIDE SEQUENCE [LARGE SCALE GENOMIC DNA]</scope>
    <source>
        <strain evidence="6 7">RB68</strain>
    </source>
</reference>
<dbReference type="PANTHER" id="PTHR44846:SF17">
    <property type="entry name" value="GNTR-FAMILY TRANSCRIPTIONAL REGULATOR"/>
    <property type="match status" value="1"/>
</dbReference>
<dbReference type="InterPro" id="IPR036388">
    <property type="entry name" value="WH-like_DNA-bd_sf"/>
</dbReference>
<comment type="caution">
    <text evidence="6">The sequence shown here is derived from an EMBL/GenBank/DDBJ whole genome shotgun (WGS) entry which is preliminary data.</text>
</comment>
<dbReference type="InterPro" id="IPR011663">
    <property type="entry name" value="UTRA"/>
</dbReference>
<dbReference type="InterPro" id="IPR000524">
    <property type="entry name" value="Tscrpt_reg_HTH_GntR"/>
</dbReference>
<evidence type="ECO:0000256" key="2">
    <source>
        <dbReference type="ARBA" id="ARBA00023125"/>
    </source>
</evidence>
<proteinExistence type="predicted"/>
<keyword evidence="2" id="KW-0238">DNA-binding</keyword>
<dbReference type="Gene3D" id="1.10.10.10">
    <property type="entry name" value="Winged helix-like DNA-binding domain superfamily/Winged helix DNA-binding domain"/>
    <property type="match status" value="1"/>
</dbReference>
<evidence type="ECO:0000256" key="3">
    <source>
        <dbReference type="ARBA" id="ARBA00023163"/>
    </source>
</evidence>
<dbReference type="SMART" id="SM00866">
    <property type="entry name" value="UTRA"/>
    <property type="match status" value="1"/>
</dbReference>